<evidence type="ECO:0000256" key="10">
    <source>
        <dbReference type="ARBA" id="ARBA00022630"/>
    </source>
</evidence>
<dbReference type="PANTHER" id="PTHR21071:SF4">
    <property type="entry name" value="UDP-N-ACETYLENOLPYRUVOYLGLUCOSAMINE REDUCTASE"/>
    <property type="match status" value="1"/>
</dbReference>
<keyword evidence="11 20" id="KW-0274">FAD</keyword>
<dbReference type="SUPFAM" id="SSF56194">
    <property type="entry name" value="Uridine diphospho-N-Acetylenolpyruvylglucosamine reductase, MurB, C-terminal domain"/>
    <property type="match status" value="1"/>
</dbReference>
<dbReference type="PANTHER" id="PTHR21071">
    <property type="entry name" value="UDP-N-ACETYLENOLPYRUVOYLGLUCOSAMINE REDUCTASE"/>
    <property type="match status" value="1"/>
</dbReference>
<evidence type="ECO:0000256" key="9">
    <source>
        <dbReference type="ARBA" id="ARBA00022618"/>
    </source>
</evidence>
<feature type="domain" description="FAD-binding PCMH-type" evidence="21">
    <location>
        <begin position="26"/>
        <end position="201"/>
    </location>
</feature>
<evidence type="ECO:0000256" key="1">
    <source>
        <dbReference type="ARBA" id="ARBA00001974"/>
    </source>
</evidence>
<dbReference type="GO" id="GO:0051301">
    <property type="term" value="P:cell division"/>
    <property type="evidence" value="ECO:0007669"/>
    <property type="project" value="UniProtKB-KW"/>
</dbReference>
<dbReference type="PROSITE" id="PS51387">
    <property type="entry name" value="FAD_PCMH"/>
    <property type="match status" value="1"/>
</dbReference>
<dbReference type="NCBIfam" id="TIGR00179">
    <property type="entry name" value="murB"/>
    <property type="match status" value="1"/>
</dbReference>
<dbReference type="InterPro" id="IPR016166">
    <property type="entry name" value="FAD-bd_PCMH"/>
</dbReference>
<keyword evidence="13 20" id="KW-0133">Cell shape</keyword>
<dbReference type="EC" id="1.3.1.98" evidence="6 20"/>
<dbReference type="InterPro" id="IPR036318">
    <property type="entry name" value="FAD-bd_PCMH-like_sf"/>
</dbReference>
<comment type="caution">
    <text evidence="22">The sequence shown here is derived from an EMBL/GenBank/DDBJ whole genome shotgun (WGS) entry which is preliminary data.</text>
</comment>
<comment type="similarity">
    <text evidence="5 20">Belongs to the MurB family.</text>
</comment>
<dbReference type="Proteomes" id="UP000787472">
    <property type="component" value="Unassembled WGS sequence"/>
</dbReference>
<comment type="subcellular location">
    <subcellularLocation>
        <location evidence="3 20">Cytoplasm</location>
    </subcellularLocation>
</comment>
<evidence type="ECO:0000313" key="22">
    <source>
        <dbReference type="EMBL" id="NHO65226.1"/>
    </source>
</evidence>
<keyword evidence="14 20" id="KW-0573">Peptidoglycan synthesis</keyword>
<dbReference type="Pfam" id="PF02873">
    <property type="entry name" value="MurB_C"/>
    <property type="match status" value="1"/>
</dbReference>
<dbReference type="Pfam" id="PF01565">
    <property type="entry name" value="FAD_binding_4"/>
    <property type="match status" value="1"/>
</dbReference>
<dbReference type="HAMAP" id="MF_00037">
    <property type="entry name" value="MurB"/>
    <property type="match status" value="1"/>
</dbReference>
<name>A0A9E5MGW6_9GAMM</name>
<evidence type="ECO:0000256" key="7">
    <source>
        <dbReference type="ARBA" id="ARBA00015188"/>
    </source>
</evidence>
<evidence type="ECO:0000256" key="12">
    <source>
        <dbReference type="ARBA" id="ARBA00022857"/>
    </source>
</evidence>
<comment type="catalytic activity">
    <reaction evidence="19 20">
        <text>UDP-N-acetyl-alpha-D-muramate + NADP(+) = UDP-N-acetyl-3-O-(1-carboxyvinyl)-alpha-D-glucosamine + NADPH + H(+)</text>
        <dbReference type="Rhea" id="RHEA:12248"/>
        <dbReference type="ChEBI" id="CHEBI:15378"/>
        <dbReference type="ChEBI" id="CHEBI:57783"/>
        <dbReference type="ChEBI" id="CHEBI:58349"/>
        <dbReference type="ChEBI" id="CHEBI:68483"/>
        <dbReference type="ChEBI" id="CHEBI:70757"/>
        <dbReference type="EC" id="1.3.1.98"/>
    </reaction>
</comment>
<keyword evidence="23" id="KW-1185">Reference proteome</keyword>
<gene>
    <name evidence="20 22" type="primary">murB</name>
    <name evidence="22" type="ORF">G8770_06680</name>
</gene>
<dbReference type="Gene3D" id="3.30.43.10">
    <property type="entry name" value="Uridine Diphospho-n-acetylenolpyruvylglucosamine Reductase, domain 2"/>
    <property type="match status" value="1"/>
</dbReference>
<evidence type="ECO:0000259" key="21">
    <source>
        <dbReference type="PROSITE" id="PS51387"/>
    </source>
</evidence>
<dbReference type="InterPro" id="IPR003170">
    <property type="entry name" value="MurB"/>
</dbReference>
<dbReference type="InterPro" id="IPR016167">
    <property type="entry name" value="FAD-bd_PCMH_sub1"/>
</dbReference>
<keyword evidence="8 20" id="KW-0963">Cytoplasm</keyword>
<evidence type="ECO:0000313" key="23">
    <source>
        <dbReference type="Proteomes" id="UP000787472"/>
    </source>
</evidence>
<comment type="cofactor">
    <cofactor evidence="1 20">
        <name>FAD</name>
        <dbReference type="ChEBI" id="CHEBI:57692"/>
    </cofactor>
</comment>
<keyword evidence="9 20" id="KW-0132">Cell division</keyword>
<evidence type="ECO:0000256" key="14">
    <source>
        <dbReference type="ARBA" id="ARBA00022984"/>
    </source>
</evidence>
<evidence type="ECO:0000256" key="11">
    <source>
        <dbReference type="ARBA" id="ARBA00022827"/>
    </source>
</evidence>
<keyword evidence="17 20" id="KW-0961">Cell wall biogenesis/degradation</keyword>
<dbReference type="AlphaFoldDB" id="A0A9E5MGW6"/>
<keyword evidence="16 20" id="KW-0131">Cell cycle</keyword>
<dbReference type="InterPro" id="IPR006094">
    <property type="entry name" value="Oxid_FAD_bind_N"/>
</dbReference>
<evidence type="ECO:0000256" key="3">
    <source>
        <dbReference type="ARBA" id="ARBA00004496"/>
    </source>
</evidence>
<dbReference type="GO" id="GO:0009252">
    <property type="term" value="P:peptidoglycan biosynthetic process"/>
    <property type="evidence" value="ECO:0007669"/>
    <property type="project" value="UniProtKB-UniRule"/>
</dbReference>
<sequence length="353" mass="38636">MSRSLINDNSVPLVETAAPLQHRNTLAVPAVAEHLARVQSVGELRAALQWWQLHGGEAPVMALGGGSNLVLAGNVGGLVLQIEIPGREVLREDEEHVWLKVGAGENWHDLVEYCVNCQYWGLENLALIPGSVGAAPIQNIGAYGVELCDVFSELTALEVSSGKQVMFGREACEFGYRDSVFKRALRDQFIITSVTFRLNKKPATKAAYPALKAYFAEHKVDRPTSQQVFEAVVAVRRSKLPDPGDIPNAGSFFKNPLVSLEQFNQLQRRYPDLVGYPAEANRVKLAAGWLIDRAGWRGYRHGPVGVHNHQALVIINPGCGTGDEVLALARSIQADVQKKYGVVLEIEPRVYGA</sequence>
<dbReference type="GO" id="GO:0008762">
    <property type="term" value="F:UDP-N-acetylmuramate dehydrogenase activity"/>
    <property type="evidence" value="ECO:0007669"/>
    <property type="project" value="UniProtKB-UniRule"/>
</dbReference>
<comment type="function">
    <text evidence="2 20">Cell wall formation.</text>
</comment>
<evidence type="ECO:0000256" key="16">
    <source>
        <dbReference type="ARBA" id="ARBA00023306"/>
    </source>
</evidence>
<evidence type="ECO:0000256" key="17">
    <source>
        <dbReference type="ARBA" id="ARBA00023316"/>
    </source>
</evidence>
<keyword evidence="10 20" id="KW-0285">Flavoprotein</keyword>
<dbReference type="Gene3D" id="3.90.78.10">
    <property type="entry name" value="UDP-N-acetylenolpyruvoylglucosamine reductase, C-terminal domain"/>
    <property type="match status" value="1"/>
</dbReference>
<dbReference type="NCBIfam" id="NF010478">
    <property type="entry name" value="PRK13903.1"/>
    <property type="match status" value="1"/>
</dbReference>
<evidence type="ECO:0000256" key="8">
    <source>
        <dbReference type="ARBA" id="ARBA00022490"/>
    </source>
</evidence>
<accession>A0A9E5MGW6</accession>
<feature type="active site" evidence="20">
    <location>
        <position position="177"/>
    </location>
</feature>
<dbReference type="GO" id="GO:0071949">
    <property type="term" value="F:FAD binding"/>
    <property type="evidence" value="ECO:0007669"/>
    <property type="project" value="InterPro"/>
</dbReference>
<dbReference type="NCBIfam" id="NF000755">
    <property type="entry name" value="PRK00046.1"/>
    <property type="match status" value="1"/>
</dbReference>
<dbReference type="InterPro" id="IPR016169">
    <property type="entry name" value="FAD-bd_PCMH_sub2"/>
</dbReference>
<evidence type="ECO:0000256" key="18">
    <source>
        <dbReference type="ARBA" id="ARBA00031026"/>
    </source>
</evidence>
<evidence type="ECO:0000256" key="20">
    <source>
        <dbReference type="HAMAP-Rule" id="MF_00037"/>
    </source>
</evidence>
<dbReference type="EMBL" id="JAAONZ010000004">
    <property type="protein sequence ID" value="NHO65226.1"/>
    <property type="molecule type" value="Genomic_DNA"/>
</dbReference>
<evidence type="ECO:0000256" key="6">
    <source>
        <dbReference type="ARBA" id="ARBA00012518"/>
    </source>
</evidence>
<keyword evidence="12 20" id="KW-0521">NADP</keyword>
<dbReference type="RefSeq" id="WP_167183708.1">
    <property type="nucleotide sequence ID" value="NZ_JAAONZ010000004.1"/>
</dbReference>
<keyword evidence="15 20" id="KW-0560">Oxidoreductase</keyword>
<dbReference type="SUPFAM" id="SSF56176">
    <property type="entry name" value="FAD-binding/transporter-associated domain-like"/>
    <property type="match status" value="1"/>
</dbReference>
<dbReference type="GO" id="GO:0071555">
    <property type="term" value="P:cell wall organization"/>
    <property type="evidence" value="ECO:0007669"/>
    <property type="project" value="UniProtKB-KW"/>
</dbReference>
<comment type="pathway">
    <text evidence="4 20">Cell wall biogenesis; peptidoglycan biosynthesis.</text>
</comment>
<evidence type="ECO:0000256" key="5">
    <source>
        <dbReference type="ARBA" id="ARBA00010485"/>
    </source>
</evidence>
<evidence type="ECO:0000256" key="19">
    <source>
        <dbReference type="ARBA" id="ARBA00048914"/>
    </source>
</evidence>
<dbReference type="GO" id="GO:0008360">
    <property type="term" value="P:regulation of cell shape"/>
    <property type="evidence" value="ECO:0007669"/>
    <property type="project" value="UniProtKB-KW"/>
</dbReference>
<evidence type="ECO:0000256" key="13">
    <source>
        <dbReference type="ARBA" id="ARBA00022960"/>
    </source>
</evidence>
<evidence type="ECO:0000256" key="4">
    <source>
        <dbReference type="ARBA" id="ARBA00004752"/>
    </source>
</evidence>
<evidence type="ECO:0000256" key="2">
    <source>
        <dbReference type="ARBA" id="ARBA00003921"/>
    </source>
</evidence>
<organism evidence="22 23">
    <name type="scientific">Pseudomaricurvus hydrocarbonicus</name>
    <dbReference type="NCBI Taxonomy" id="1470433"/>
    <lineage>
        <taxon>Bacteria</taxon>
        <taxon>Pseudomonadati</taxon>
        <taxon>Pseudomonadota</taxon>
        <taxon>Gammaproteobacteria</taxon>
        <taxon>Cellvibrionales</taxon>
        <taxon>Cellvibrionaceae</taxon>
        <taxon>Pseudomaricurvus</taxon>
    </lineage>
</organism>
<dbReference type="Gene3D" id="3.30.465.10">
    <property type="match status" value="1"/>
</dbReference>
<evidence type="ECO:0000256" key="15">
    <source>
        <dbReference type="ARBA" id="ARBA00023002"/>
    </source>
</evidence>
<protein>
    <recommendedName>
        <fullName evidence="7 20">UDP-N-acetylenolpyruvoylglucosamine reductase</fullName>
        <ecNumber evidence="6 20">1.3.1.98</ecNumber>
    </recommendedName>
    <alternativeName>
        <fullName evidence="18 20">UDP-N-acetylmuramate dehydrogenase</fullName>
    </alternativeName>
</protein>
<dbReference type="GO" id="GO:0005829">
    <property type="term" value="C:cytosol"/>
    <property type="evidence" value="ECO:0007669"/>
    <property type="project" value="TreeGrafter"/>
</dbReference>
<feature type="active site" evidence="20">
    <location>
        <position position="347"/>
    </location>
</feature>
<reference evidence="22" key="1">
    <citation type="submission" date="2020-03" db="EMBL/GenBank/DDBJ databases">
        <authorList>
            <person name="Guo F."/>
        </authorList>
    </citation>
    <scope>NUCLEOTIDE SEQUENCE</scope>
    <source>
        <strain evidence="22">JCM 30134</strain>
    </source>
</reference>
<dbReference type="InterPro" id="IPR036635">
    <property type="entry name" value="MurB_C_sf"/>
</dbReference>
<dbReference type="InterPro" id="IPR011601">
    <property type="entry name" value="MurB_C"/>
</dbReference>
<feature type="active site" description="Proton donor" evidence="20">
    <location>
        <position position="251"/>
    </location>
</feature>
<proteinExistence type="inferred from homology"/>